<reference evidence="5" key="1">
    <citation type="submission" date="2022-12" db="EMBL/GenBank/DDBJ databases">
        <authorList>
            <person name="Petersen C."/>
        </authorList>
    </citation>
    <scope>NUCLEOTIDE SEQUENCE</scope>
    <source>
        <strain evidence="5">IBT 29677</strain>
    </source>
</reference>
<dbReference type="PANTHER" id="PTHR24198:SF165">
    <property type="entry name" value="ANKYRIN REPEAT-CONTAINING PROTEIN-RELATED"/>
    <property type="match status" value="1"/>
</dbReference>
<dbReference type="Proteomes" id="UP001147747">
    <property type="component" value="Unassembled WGS sequence"/>
</dbReference>
<dbReference type="EMBL" id="JAPZBU010000012">
    <property type="protein sequence ID" value="KAJ5376023.1"/>
    <property type="molecule type" value="Genomic_DNA"/>
</dbReference>
<feature type="compositionally biased region" description="Acidic residues" evidence="4">
    <location>
        <begin position="617"/>
        <end position="632"/>
    </location>
</feature>
<evidence type="ECO:0000313" key="5">
    <source>
        <dbReference type="EMBL" id="KAJ5376023.1"/>
    </source>
</evidence>
<dbReference type="PANTHER" id="PTHR24198">
    <property type="entry name" value="ANKYRIN REPEAT AND PROTEIN KINASE DOMAIN-CONTAINING PROTEIN"/>
    <property type="match status" value="1"/>
</dbReference>
<dbReference type="RefSeq" id="XP_056481053.1">
    <property type="nucleotide sequence ID" value="XM_056637546.1"/>
</dbReference>
<feature type="repeat" description="ANK" evidence="3">
    <location>
        <begin position="539"/>
        <end position="571"/>
    </location>
</feature>
<dbReference type="OrthoDB" id="539213at2759"/>
<dbReference type="GeneID" id="81376526"/>
<gene>
    <name evidence="5" type="ORF">N7509_012909</name>
</gene>
<evidence type="ECO:0008006" key="7">
    <source>
        <dbReference type="Google" id="ProtNLM"/>
    </source>
</evidence>
<dbReference type="PROSITE" id="PS50088">
    <property type="entry name" value="ANK_REPEAT"/>
    <property type="match status" value="4"/>
</dbReference>
<dbReference type="InterPro" id="IPR002110">
    <property type="entry name" value="Ankyrin_rpt"/>
</dbReference>
<proteinExistence type="predicted"/>
<dbReference type="InterPro" id="IPR036770">
    <property type="entry name" value="Ankyrin_rpt-contain_sf"/>
</dbReference>
<dbReference type="SUPFAM" id="SSF48403">
    <property type="entry name" value="Ankyrin repeat"/>
    <property type="match status" value="2"/>
</dbReference>
<feature type="repeat" description="ANK" evidence="3">
    <location>
        <begin position="676"/>
        <end position="704"/>
    </location>
</feature>
<comment type="caution">
    <text evidence="5">The sequence shown here is derived from an EMBL/GenBank/DDBJ whole genome shotgun (WGS) entry which is preliminary data.</text>
</comment>
<reference evidence="5" key="2">
    <citation type="journal article" date="2023" name="IMA Fungus">
        <title>Comparative genomic study of the Penicillium genus elucidates a diverse pangenome and 15 lateral gene transfer events.</title>
        <authorList>
            <person name="Petersen C."/>
            <person name="Sorensen T."/>
            <person name="Nielsen M.R."/>
            <person name="Sondergaard T.E."/>
            <person name="Sorensen J.L."/>
            <person name="Fitzpatrick D.A."/>
            <person name="Frisvad J.C."/>
            <person name="Nielsen K.L."/>
        </authorList>
    </citation>
    <scope>NUCLEOTIDE SEQUENCE</scope>
    <source>
        <strain evidence="5">IBT 29677</strain>
    </source>
</reference>
<dbReference type="Pfam" id="PF00023">
    <property type="entry name" value="Ank"/>
    <property type="match status" value="1"/>
</dbReference>
<feature type="region of interest" description="Disordered" evidence="4">
    <location>
        <begin position="1332"/>
        <end position="1354"/>
    </location>
</feature>
<dbReference type="Pfam" id="PF12796">
    <property type="entry name" value="Ank_2"/>
    <property type="match status" value="2"/>
</dbReference>
<feature type="repeat" description="ANK" evidence="3">
    <location>
        <begin position="1451"/>
        <end position="1483"/>
    </location>
</feature>
<dbReference type="SMART" id="SM00248">
    <property type="entry name" value="ANK"/>
    <property type="match status" value="12"/>
</dbReference>
<evidence type="ECO:0000256" key="4">
    <source>
        <dbReference type="SAM" id="MobiDB-lite"/>
    </source>
</evidence>
<dbReference type="Gene3D" id="1.25.40.20">
    <property type="entry name" value="Ankyrin repeat-containing domain"/>
    <property type="match status" value="5"/>
</dbReference>
<feature type="region of interest" description="Disordered" evidence="4">
    <location>
        <begin position="966"/>
        <end position="995"/>
    </location>
</feature>
<evidence type="ECO:0000256" key="2">
    <source>
        <dbReference type="ARBA" id="ARBA00023043"/>
    </source>
</evidence>
<evidence type="ECO:0000313" key="6">
    <source>
        <dbReference type="Proteomes" id="UP001147747"/>
    </source>
</evidence>
<keyword evidence="2 3" id="KW-0040">ANK repeat</keyword>
<sequence>MTSSLPSVPVKHKDFVQYIRSHQKTPIEELVKPYNEYDASARKIYAQDPAHNLLKDNHANIVPLYDAITGSTDICVRARNLSSETPERKEKYILPLSTEKRRADGSPAVVPTLEEFQNNFALFTEGALGDLDWSNVIAAGSAVVTSLLPVPDQYRNSKRGLRQYYHDEFAPASDVDLFLYGLTEEQAIEKIKHIEDKIRNTILYETTTIRTKNTITIASQYPNRHVQIVLRIYRSVAEILTGFDVDCSCAAYDGQQVYASPRAIAAYITQTNQVDLTRRSPSYENRLSKYSHRGFEVFWSQLDRSKVDPTIFERSFMRTEGLARLLVLEKLPKSGDRDDYLRKRREERGRPALSLYLQRRQGKELRGNIKDDWEDEVPEWQEEDQISDYHTFTIPYGRRFNARKIEKLLYTKDLLLNAQWNQKKDRTVYLHRHPAFFGEAEHVIGDCCGSCPEPVTDEERKVAEEESKIYISGNITFIKDNPGRQEIGSFNPITETDWTEMAYIGRTELLCQAIISHDLESVKNFLDQEDADPDRRDYTGRTPLQLACMTSTPEIVQCLVDHGARLIARMADGQTALHLAAARGANEIVRILLTKSNQNQETEDQKAANARTTPMEIDSENDDDDAVDEDDASQTSASYVKVDKGETDEAGPTYDTIEENDLDPDIYDINVPAWDNLASPLHLAILHGHVKTVEELVTSFGADVLLPIKITSEYDKRPRGAIMTLVLVLSLPLDSAREMSKTLLKLGASPAQADMFHQTALQYIAQSDHNDLLDIYQEHDGPGMQRAISHLSVHGTRYAVSNSTFASALVNALCAKNEIGAKKLLELGAKPSNDLADWLKAVKSQVPHAVRCGREASLAEDQPKQPIVYAIQNDLPMVAIDLLQRGVDPNTMKKQRYDREETLLDCTNGYLKELQDSLKKEDVSWHRTYGAPDPVTFDQDDRSYFTEFEEGSYKLFAAKVQLERAKENNKKAEQKEKEAEDKAKSSGDKPGEAERREAITKMIDEYELLKSKLLSRDAKTWEELHPGETREPAPEAHRNWRYSTKKPSAKAFKIKFFSSLSGLSDIVQEGYVKLFEAAWSGDLDTIKSLTLRMWGPAEDQLPLHISRTDSLGLNCLQISIFRGHLRIAKAILQILRTQYKVKEDVTHQHFEMDIDSDNESADGEGLNIVGRAVDDKFTYDNVGEVASKVESEISPLQALEQHCPVQLFLDQELLPSDTFRLFGMNHWSSPHHLMVNTLFKYAIFKNDLRLLEWLLNAGHECVRSDPSSKTPFTLDQSELQLAMSLGHTDCLAMLIKSTAVGLPLMKLSEESGIDACEEPQYYQGLSIRGHKRKDWADSGRPDNSSKTESPSRPPLLISALRGSLASTEWFLGTAPSRYYLEYVHAHLEDENVKRVAESTLGLDATVLKWLQSRNNLVLHCAVMAPTSEESEQLVQYLVDRHPECLEVRSSEGHTPLALAMSLQKVNFARVLIKAGANQATRDNQKRNILHLAVCSISDTARRVPERIRQLVDLMDEELVSDMLIQRAGESAQTPFARWLSKYPFDLSADARDKDETRSITQIFLDMGKAGNQKFLELLDGTGNTPVHECVKRGFPQVLEPILDQRSDLLYRENATGSTPLNMAVDAWVNATTRNVPQISVTSNRHSQRHSPWQNITAHRPEHFIKNKDRRTKVQIMLDVCQKSARQTVQKRKLVTLFEANEVAKRLATRKSDSEENGHRVNRYGRRIGREIHKYREDEDINLDEVALWVGMASNWD</sequence>
<evidence type="ECO:0000256" key="3">
    <source>
        <dbReference type="PROSITE-ProRule" id="PRU00023"/>
    </source>
</evidence>
<accession>A0A9W9SCB7</accession>
<feature type="repeat" description="ANK" evidence="3">
    <location>
        <begin position="572"/>
        <end position="604"/>
    </location>
</feature>
<organism evidence="5 6">
    <name type="scientific">Penicillium cosmopolitanum</name>
    <dbReference type="NCBI Taxonomy" id="1131564"/>
    <lineage>
        <taxon>Eukaryota</taxon>
        <taxon>Fungi</taxon>
        <taxon>Dikarya</taxon>
        <taxon>Ascomycota</taxon>
        <taxon>Pezizomycotina</taxon>
        <taxon>Eurotiomycetes</taxon>
        <taxon>Eurotiomycetidae</taxon>
        <taxon>Eurotiales</taxon>
        <taxon>Aspergillaceae</taxon>
        <taxon>Penicillium</taxon>
    </lineage>
</organism>
<feature type="region of interest" description="Disordered" evidence="4">
    <location>
        <begin position="598"/>
        <end position="659"/>
    </location>
</feature>
<protein>
    <recommendedName>
        <fullName evidence="7">Ankyrin repeat protein</fullName>
    </recommendedName>
</protein>
<name>A0A9W9SCB7_9EURO</name>
<dbReference type="PROSITE" id="PS50297">
    <property type="entry name" value="ANK_REP_REGION"/>
    <property type="match status" value="4"/>
</dbReference>
<feature type="compositionally biased region" description="Basic and acidic residues" evidence="4">
    <location>
        <begin position="1334"/>
        <end position="1345"/>
    </location>
</feature>
<evidence type="ECO:0000256" key="1">
    <source>
        <dbReference type="ARBA" id="ARBA00022737"/>
    </source>
</evidence>
<keyword evidence="6" id="KW-1185">Reference proteome</keyword>
<keyword evidence="1" id="KW-0677">Repeat</keyword>